<dbReference type="PANTHER" id="PTHR15002:SF0">
    <property type="entry name" value="RIBOSOMAL BIOGENESIS PROTEIN LAS1L"/>
    <property type="match status" value="1"/>
</dbReference>
<proteinExistence type="predicted"/>
<keyword evidence="1" id="KW-1185">Reference proteome</keyword>
<dbReference type="GO" id="GO:0030687">
    <property type="term" value="C:preribosome, large subunit precursor"/>
    <property type="evidence" value="ECO:0007669"/>
    <property type="project" value="TreeGrafter"/>
</dbReference>
<reference evidence="2" key="1">
    <citation type="submission" date="2025-08" db="UniProtKB">
        <authorList>
            <consortium name="RefSeq"/>
        </authorList>
    </citation>
    <scope>IDENTIFICATION</scope>
</reference>
<dbReference type="InterPro" id="IPR007174">
    <property type="entry name" value="Las1"/>
</dbReference>
<evidence type="ECO:0000313" key="2">
    <source>
        <dbReference type="RefSeq" id="XP_014475095.1"/>
    </source>
</evidence>
<dbReference type="PANTHER" id="PTHR15002">
    <property type="entry name" value="RIBOSOMAL BIOGENESIS PROTEIN LAS1L"/>
    <property type="match status" value="1"/>
</dbReference>
<dbReference type="GO" id="GO:0004519">
    <property type="term" value="F:endonuclease activity"/>
    <property type="evidence" value="ECO:0007669"/>
    <property type="project" value="InterPro"/>
</dbReference>
<gene>
    <name evidence="2" type="primary">LOC106744673</name>
</gene>
<dbReference type="Proteomes" id="UP000515204">
    <property type="component" value="Unplaced"/>
</dbReference>
<sequence>MFSGKRDDVKQVPWFSLAEWYDVYKKIYSNDTVEQTKAYEALLAWKGRIPKLPVGVDSTLSILQVCLRDREWTTKIDNGELPMYCENDLSLMYSTTIMRFLNHVSTIGHTKQVSLFKIAQQLKIPEWIVGLRHNAAHGYELAPLGVLRIAINILLEWLHEEYWAPEALAMEQLCTKEDDTLEVESDNTQAFKDLIELWTSVGLYIHAGYQLVSDIPDTELQITLQDLRTYVLSQRNRSLDDDKDEHMQVDKRNIENEKKYDLKATVQALLLSEISAYLSKNLSVHKQGDTICKVLCENGTFLPNSDIMHIFLRKGRRKISSGRKFIPTNMLQFWKDIIILLHKNNLLKALIFKLLNILDEEHEIKERKIFAALWINTIVYSFIQLDIAQNVCRTMEYNLDESGKQLSTKVLIQRVMIYVHGKYSYLQNVLWIDVSSTIPCFLFDINFVSKFLLRANEFSAEVIQSLLKFVKPKIDANTEKHLLNLLEIYIFKKCDDDNNQNIGEKIYTVDDLRVNSVENEVPEEERSEKKTCLLADQVIRNLQWRPALDTYQWDRYPIGLLPWQDSLGSLEPLKPKLPKHSASVLESQIVPGIVNTKNLKMESRINWDNVLRKKKEKRKRDEDDNTDVIMNRALEVVKRHK</sequence>
<dbReference type="GO" id="GO:0090730">
    <property type="term" value="C:Las1 complex"/>
    <property type="evidence" value="ECO:0007669"/>
    <property type="project" value="InterPro"/>
</dbReference>
<dbReference type="GO" id="GO:0000470">
    <property type="term" value="P:maturation of LSU-rRNA"/>
    <property type="evidence" value="ECO:0007669"/>
    <property type="project" value="TreeGrafter"/>
</dbReference>
<dbReference type="Pfam" id="PF04031">
    <property type="entry name" value="Las1"/>
    <property type="match status" value="1"/>
</dbReference>
<dbReference type="GO" id="GO:0000460">
    <property type="term" value="P:maturation of 5.8S rRNA"/>
    <property type="evidence" value="ECO:0007669"/>
    <property type="project" value="TreeGrafter"/>
</dbReference>
<dbReference type="RefSeq" id="XP_014475095.1">
    <property type="nucleotide sequence ID" value="XM_014619609.1"/>
</dbReference>
<organism evidence="1 2">
    <name type="scientific">Dinoponera quadriceps</name>
    <name type="common">South American ant</name>
    <dbReference type="NCBI Taxonomy" id="609295"/>
    <lineage>
        <taxon>Eukaryota</taxon>
        <taxon>Metazoa</taxon>
        <taxon>Ecdysozoa</taxon>
        <taxon>Arthropoda</taxon>
        <taxon>Hexapoda</taxon>
        <taxon>Insecta</taxon>
        <taxon>Pterygota</taxon>
        <taxon>Neoptera</taxon>
        <taxon>Endopterygota</taxon>
        <taxon>Hymenoptera</taxon>
        <taxon>Apocrita</taxon>
        <taxon>Aculeata</taxon>
        <taxon>Formicoidea</taxon>
        <taxon>Formicidae</taxon>
        <taxon>Ponerinae</taxon>
        <taxon>Ponerini</taxon>
        <taxon>Dinoponera</taxon>
    </lineage>
</organism>
<evidence type="ECO:0000313" key="1">
    <source>
        <dbReference type="Proteomes" id="UP000515204"/>
    </source>
</evidence>
<dbReference type="GeneID" id="106744673"/>
<name>A0A6P3XA05_DINQU</name>
<protein>
    <submittedName>
        <fullName evidence="2">Uncharacterized protein LOC106744673 isoform X1</fullName>
    </submittedName>
</protein>
<dbReference type="AlphaFoldDB" id="A0A6P3XA05"/>
<dbReference type="KEGG" id="dqu:106744673"/>
<accession>A0A6P3XA05</accession>
<dbReference type="OrthoDB" id="10263222at2759"/>